<dbReference type="Proteomes" id="UP001359485">
    <property type="component" value="Unassembled WGS sequence"/>
</dbReference>
<sequence length="105" mass="12293">MTFFAVGGWGAYLYFAIPLRRTPFLLVLEKWCSLYVDNLFAYKYLGRFSEKSETKRLSKENIKVSNWVVGSYLAVEDFLLPHRVRFIHSVRCDQRLAFGEGWVSS</sequence>
<dbReference type="EMBL" id="JAWJWF010000003">
    <property type="protein sequence ID" value="KAK6635511.1"/>
    <property type="molecule type" value="Genomic_DNA"/>
</dbReference>
<comment type="caution">
    <text evidence="1">The sequence shown here is derived from an EMBL/GenBank/DDBJ whole genome shotgun (WGS) entry which is preliminary data.</text>
</comment>
<gene>
    <name evidence="1" type="ORF">RUM44_000763</name>
</gene>
<organism evidence="1 2">
    <name type="scientific">Polyplax serrata</name>
    <name type="common">Common mouse louse</name>
    <dbReference type="NCBI Taxonomy" id="468196"/>
    <lineage>
        <taxon>Eukaryota</taxon>
        <taxon>Metazoa</taxon>
        <taxon>Ecdysozoa</taxon>
        <taxon>Arthropoda</taxon>
        <taxon>Hexapoda</taxon>
        <taxon>Insecta</taxon>
        <taxon>Pterygota</taxon>
        <taxon>Neoptera</taxon>
        <taxon>Paraneoptera</taxon>
        <taxon>Psocodea</taxon>
        <taxon>Troctomorpha</taxon>
        <taxon>Phthiraptera</taxon>
        <taxon>Anoplura</taxon>
        <taxon>Polyplacidae</taxon>
        <taxon>Polyplax</taxon>
    </lineage>
</organism>
<proteinExistence type="predicted"/>
<accession>A0ABR1B8J1</accession>
<keyword evidence="2" id="KW-1185">Reference proteome</keyword>
<protein>
    <submittedName>
        <fullName evidence="1">Uncharacterized protein</fullName>
    </submittedName>
</protein>
<reference evidence="1 2" key="1">
    <citation type="submission" date="2023-09" db="EMBL/GenBank/DDBJ databases">
        <title>Genomes of two closely related lineages of the louse Polyplax serrata with different host specificities.</title>
        <authorList>
            <person name="Martinu J."/>
            <person name="Tarabai H."/>
            <person name="Stefka J."/>
            <person name="Hypsa V."/>
        </authorList>
    </citation>
    <scope>NUCLEOTIDE SEQUENCE [LARGE SCALE GENOMIC DNA]</scope>
    <source>
        <strain evidence="1">98ZLc_SE</strain>
    </source>
</reference>
<evidence type="ECO:0000313" key="2">
    <source>
        <dbReference type="Proteomes" id="UP001359485"/>
    </source>
</evidence>
<name>A0ABR1B8J1_POLSC</name>
<evidence type="ECO:0000313" key="1">
    <source>
        <dbReference type="EMBL" id="KAK6635511.1"/>
    </source>
</evidence>